<dbReference type="GO" id="GO:0006598">
    <property type="term" value="P:polyamine catabolic process"/>
    <property type="evidence" value="ECO:0007669"/>
    <property type="project" value="TreeGrafter"/>
</dbReference>
<organism evidence="7">
    <name type="scientific">Davidia involucrata</name>
    <name type="common">Dove tree</name>
    <dbReference type="NCBI Taxonomy" id="16924"/>
    <lineage>
        <taxon>Eukaryota</taxon>
        <taxon>Viridiplantae</taxon>
        <taxon>Streptophyta</taxon>
        <taxon>Embryophyta</taxon>
        <taxon>Tracheophyta</taxon>
        <taxon>Spermatophyta</taxon>
        <taxon>Magnoliopsida</taxon>
        <taxon>eudicotyledons</taxon>
        <taxon>Gunneridae</taxon>
        <taxon>Pentapetalae</taxon>
        <taxon>asterids</taxon>
        <taxon>Cornales</taxon>
        <taxon>Nyssaceae</taxon>
        <taxon>Davidia</taxon>
    </lineage>
</organism>
<feature type="binding site" evidence="5">
    <location>
        <position position="352"/>
    </location>
    <ligand>
        <name>substrate</name>
    </ligand>
</feature>
<accession>A0A5B7AEH3</accession>
<evidence type="ECO:0000259" key="6">
    <source>
        <dbReference type="Pfam" id="PF01593"/>
    </source>
</evidence>
<evidence type="ECO:0000256" key="5">
    <source>
        <dbReference type="PIRSR" id="PIRSR601613-1"/>
    </source>
</evidence>
<dbReference type="PANTHER" id="PTHR10742">
    <property type="entry name" value="FLAVIN MONOAMINE OXIDASE"/>
    <property type="match status" value="1"/>
</dbReference>
<evidence type="ECO:0000256" key="4">
    <source>
        <dbReference type="ARBA" id="ARBA00023002"/>
    </source>
</evidence>
<evidence type="ECO:0000256" key="1">
    <source>
        <dbReference type="ARBA" id="ARBA00001974"/>
    </source>
</evidence>
<protein>
    <recommendedName>
        <fullName evidence="6">Amine oxidase domain-containing protein</fullName>
    </recommendedName>
</protein>
<comment type="similarity">
    <text evidence="3">Belongs to the flavin monoamine oxidase family.</text>
</comment>
<dbReference type="PANTHER" id="PTHR10742:SF228">
    <property type="entry name" value="POLYAMINE OXIDASE 4-RELATED"/>
    <property type="match status" value="1"/>
</dbReference>
<evidence type="ECO:0000256" key="3">
    <source>
        <dbReference type="ARBA" id="ARBA00005995"/>
    </source>
</evidence>
<dbReference type="InterPro" id="IPR001613">
    <property type="entry name" value="Flavin_amine_oxidase"/>
</dbReference>
<feature type="domain" description="Amine oxidase" evidence="6">
    <location>
        <begin position="37"/>
        <end position="456"/>
    </location>
</feature>
<comment type="pathway">
    <text evidence="2">Amine and polyamine degradation; spermine degradation.</text>
</comment>
<dbReference type="AlphaFoldDB" id="A0A5B7AEH3"/>
<gene>
    <name evidence="7" type="ORF">Din_024563</name>
</gene>
<dbReference type="SUPFAM" id="SSF54373">
    <property type="entry name" value="FAD-linked reductases, C-terminal domain"/>
    <property type="match status" value="1"/>
</dbReference>
<dbReference type="InterPro" id="IPR002937">
    <property type="entry name" value="Amino_oxidase"/>
</dbReference>
<comment type="cofactor">
    <cofactor evidence="1">
        <name>FAD</name>
        <dbReference type="ChEBI" id="CHEBI:57692"/>
    </cofactor>
</comment>
<proteinExistence type="inferred from homology"/>
<dbReference type="PRINTS" id="PR00757">
    <property type="entry name" value="AMINEOXDASEF"/>
</dbReference>
<reference evidence="7" key="1">
    <citation type="submission" date="2019-08" db="EMBL/GenBank/DDBJ databases">
        <title>Reference gene set and small RNA set construction with multiple tissues from Davidia involucrata Baill.</title>
        <authorList>
            <person name="Yang H."/>
            <person name="Zhou C."/>
            <person name="Li G."/>
            <person name="Wang J."/>
            <person name="Gao P."/>
            <person name="Wang M."/>
            <person name="Wang R."/>
            <person name="Zhao Y."/>
        </authorList>
    </citation>
    <scope>NUCLEOTIDE SEQUENCE</scope>
    <source>
        <tissue evidence="7">Mixed with DoveR01_LX</tissue>
    </source>
</reference>
<dbReference type="InterPro" id="IPR036188">
    <property type="entry name" value="FAD/NAD-bd_sf"/>
</dbReference>
<evidence type="ECO:0000313" key="7">
    <source>
        <dbReference type="EMBL" id="MPA55122.1"/>
    </source>
</evidence>
<sequence>MQLKDSVSNSLVEGTFSSHMDKKHTSSPSVIVIGGGISGIAAARILHDASFKVLLLESQDRIGGRIYTDYSFGCPVDMGASWLHGVCNENPLAPLIRGLGLKLYRTSGDNSVLYDHDLESYALFDIDGHQVPQQTVIEVGEAFKRILKETDKVRDEHTDDMSVRQAISIVLDRHPELRQEGIAQEVLQWYICRMEAWFAADADMISLKSWDQEQVLSGGHGLMVQGYYPVIKALARDIDIRLNHRVIKISNGCSKVMVMVEDGRHFVADAAIITVPIGILKANLIEFEPKLPEWKVAAISDLGVGNENKIALRFDNVFWPNVEFLGIAAPTSYACGYFLNLHKATGHPVLVYMAAGRFAYDIEKLSDESAAEFVMLQLKKMFPDATEPVQYLVSRWGTDPNSLGCYSYDLVGKPEDLYDRLRLPLGNLFFGGEAVSVEHQGSVHGAYSAGVMAAENCRRHLMKSLGSLEKIQFVSFRDDILEATVPLQISRM</sequence>
<dbReference type="EMBL" id="GHES01024563">
    <property type="protein sequence ID" value="MPA55122.1"/>
    <property type="molecule type" value="Transcribed_RNA"/>
</dbReference>
<feature type="binding site" evidence="5">
    <location>
        <position position="38"/>
    </location>
    <ligand>
        <name>FAD</name>
        <dbReference type="ChEBI" id="CHEBI:57692"/>
    </ligand>
</feature>
<evidence type="ECO:0000256" key="2">
    <source>
        <dbReference type="ARBA" id="ARBA00004723"/>
    </source>
</evidence>
<keyword evidence="4" id="KW-0560">Oxidoreductase</keyword>
<feature type="binding site" evidence="5">
    <location>
        <position position="246"/>
    </location>
    <ligand>
        <name>FAD</name>
        <dbReference type="ChEBI" id="CHEBI:57692"/>
    </ligand>
</feature>
<dbReference type="InterPro" id="IPR050281">
    <property type="entry name" value="Flavin_monoamine_oxidase"/>
</dbReference>
<name>A0A5B7AEH3_DAVIN</name>
<dbReference type="GO" id="GO:0005777">
    <property type="term" value="C:peroxisome"/>
    <property type="evidence" value="ECO:0007669"/>
    <property type="project" value="TreeGrafter"/>
</dbReference>
<dbReference type="Pfam" id="PF01593">
    <property type="entry name" value="Amino_oxidase"/>
    <property type="match status" value="1"/>
</dbReference>
<dbReference type="Gene3D" id="3.50.50.60">
    <property type="entry name" value="FAD/NAD(P)-binding domain"/>
    <property type="match status" value="1"/>
</dbReference>
<dbReference type="GO" id="GO:0046592">
    <property type="term" value="F:polyamine oxidase activity"/>
    <property type="evidence" value="ECO:0007669"/>
    <property type="project" value="TreeGrafter"/>
</dbReference>
<dbReference type="SUPFAM" id="SSF51905">
    <property type="entry name" value="FAD/NAD(P)-binding domain"/>
    <property type="match status" value="1"/>
</dbReference>
<dbReference type="Gene3D" id="3.90.660.10">
    <property type="match status" value="1"/>
</dbReference>